<reference evidence="3" key="1">
    <citation type="submission" date="2015-01" db="EMBL/GenBank/DDBJ databases">
        <title>Flavisolibacter sp./LCS9/ whole genome sequencing.</title>
        <authorList>
            <person name="Kim M.K."/>
            <person name="Srinivasan S."/>
            <person name="Lee J.-J."/>
        </authorList>
    </citation>
    <scope>NUCLEOTIDE SEQUENCE [LARGE SCALE GENOMIC DNA]</scope>
    <source>
        <strain evidence="3">LCS9</strain>
    </source>
</reference>
<organism evidence="2 3">
    <name type="scientific">Flavisolibacter tropicus</name>
    <dbReference type="NCBI Taxonomy" id="1492898"/>
    <lineage>
        <taxon>Bacteria</taxon>
        <taxon>Pseudomonadati</taxon>
        <taxon>Bacteroidota</taxon>
        <taxon>Chitinophagia</taxon>
        <taxon>Chitinophagales</taxon>
        <taxon>Chitinophagaceae</taxon>
        <taxon>Flavisolibacter</taxon>
    </lineage>
</organism>
<evidence type="ECO:0000313" key="3">
    <source>
        <dbReference type="Proteomes" id="UP000077177"/>
    </source>
</evidence>
<dbReference type="AlphaFoldDB" id="A0A172TX85"/>
<gene>
    <name evidence="2" type="ORF">SY85_15510</name>
</gene>
<keyword evidence="3" id="KW-1185">Reference proteome</keyword>
<dbReference type="Pfam" id="PF13376">
    <property type="entry name" value="OmdA"/>
    <property type="match status" value="1"/>
</dbReference>
<dbReference type="SUPFAM" id="SSF159888">
    <property type="entry name" value="YdhG-like"/>
    <property type="match status" value="1"/>
</dbReference>
<dbReference type="KEGG" id="fla:SY85_15510"/>
<evidence type="ECO:0000313" key="2">
    <source>
        <dbReference type="EMBL" id="ANE51699.1"/>
    </source>
</evidence>
<dbReference type="InterPro" id="IPR014922">
    <property type="entry name" value="YdhG-like"/>
</dbReference>
<dbReference type="Proteomes" id="UP000077177">
    <property type="component" value="Chromosome"/>
</dbReference>
<dbReference type="Pfam" id="PF08818">
    <property type="entry name" value="DUF1801"/>
    <property type="match status" value="1"/>
</dbReference>
<name>A0A172TX85_9BACT</name>
<reference evidence="2 3" key="2">
    <citation type="journal article" date="2016" name="Int. J. Syst. Evol. Microbiol.">
        <title>Flavisolibacter tropicus sp. nov., isolated from tropical soil.</title>
        <authorList>
            <person name="Lee J.J."/>
            <person name="Kang M.S."/>
            <person name="Kim G.S."/>
            <person name="Lee C.S."/>
            <person name="Lim S."/>
            <person name="Lee J."/>
            <person name="Roh S.H."/>
            <person name="Kang H."/>
            <person name="Ha J.M."/>
            <person name="Bae S."/>
            <person name="Jung H.Y."/>
            <person name="Kim M.K."/>
        </authorList>
    </citation>
    <scope>NUCLEOTIDE SEQUENCE [LARGE SCALE GENOMIC DNA]</scope>
    <source>
        <strain evidence="2 3">LCS9</strain>
    </source>
</reference>
<proteinExistence type="predicted"/>
<dbReference type="OrthoDB" id="9800461at2"/>
<dbReference type="STRING" id="1492898.SY85_15510"/>
<evidence type="ECO:0000259" key="1">
    <source>
        <dbReference type="Pfam" id="PF08818"/>
    </source>
</evidence>
<protein>
    <recommendedName>
        <fullName evidence="1">YdhG-like domain-containing protein</fullName>
    </recommendedName>
</protein>
<dbReference type="Gene3D" id="3.90.1150.200">
    <property type="match status" value="1"/>
</dbReference>
<accession>A0A172TX85</accession>
<dbReference type="EMBL" id="CP011390">
    <property type="protein sequence ID" value="ANE51699.1"/>
    <property type="molecule type" value="Genomic_DNA"/>
</dbReference>
<sequence>MPSAMKSATNNVLDYIESLPQWSKEICCELRRITLAADASIAEEWKWGPHYSSQGMVCGYGAFQKHVKLTFFNGSAMKDPKGLFNHCVDNEFSRSIKYTDISEIDAKTLTTYIKESIAANKKGFKRVVTDKTVDVPEDLQKALKANKKATAYFDGLTYGYKKEYIEHVTTAKQEKTRLDRIAKIVDLCAEEKTLNHKYKK</sequence>
<dbReference type="RefSeq" id="WP_066405816.1">
    <property type="nucleotide sequence ID" value="NZ_CP011390.1"/>
</dbReference>
<feature type="domain" description="YdhG-like" evidence="1">
    <location>
        <begin position="24"/>
        <end position="117"/>
    </location>
</feature>